<dbReference type="InterPro" id="IPR046336">
    <property type="entry name" value="Lon_prtase_N_sf"/>
</dbReference>
<dbReference type="Gene3D" id="2.30.130.40">
    <property type="entry name" value="LON domain-like"/>
    <property type="match status" value="1"/>
</dbReference>
<dbReference type="OrthoDB" id="264917at2759"/>
<organism evidence="2">
    <name type="scientific">Blastocystis hominis</name>
    <dbReference type="NCBI Taxonomy" id="12968"/>
    <lineage>
        <taxon>Eukaryota</taxon>
        <taxon>Sar</taxon>
        <taxon>Stramenopiles</taxon>
        <taxon>Bigyra</taxon>
        <taxon>Opalozoa</taxon>
        <taxon>Opalinata</taxon>
        <taxon>Blastocystidae</taxon>
        <taxon>Blastocystis</taxon>
    </lineage>
</organism>
<evidence type="ECO:0000313" key="2">
    <source>
        <dbReference type="EMBL" id="CBK21553.2"/>
    </source>
</evidence>
<gene>
    <name evidence="2" type="ORF">GSBLH_T00001705001</name>
</gene>
<dbReference type="RefSeq" id="XP_012895601.1">
    <property type="nucleotide sequence ID" value="XM_013040147.1"/>
</dbReference>
<evidence type="ECO:0000313" key="3">
    <source>
        <dbReference type="Proteomes" id="UP000008312"/>
    </source>
</evidence>
<keyword evidence="1" id="KW-0812">Transmembrane</keyword>
<dbReference type="InParanoid" id="D8M0G4"/>
<reference evidence="2" key="1">
    <citation type="submission" date="2010-02" db="EMBL/GenBank/DDBJ databases">
        <title>Sequencing and annotation of the Blastocystis hominis genome.</title>
        <authorList>
            <person name="Wincker P."/>
        </authorList>
    </citation>
    <scope>NUCLEOTIDE SEQUENCE</scope>
    <source>
        <strain evidence="2">Singapore isolate B</strain>
    </source>
</reference>
<keyword evidence="1" id="KW-0472">Membrane</keyword>
<evidence type="ECO:0000256" key="1">
    <source>
        <dbReference type="SAM" id="Phobius"/>
    </source>
</evidence>
<keyword evidence="3" id="KW-1185">Reference proteome</keyword>
<feature type="transmembrane region" description="Helical" evidence="1">
    <location>
        <begin position="15"/>
        <end position="33"/>
    </location>
</feature>
<protein>
    <submittedName>
        <fullName evidence="2">Uncharacterized protein</fullName>
    </submittedName>
</protein>
<dbReference type="EMBL" id="FN668643">
    <property type="protein sequence ID" value="CBK21553.2"/>
    <property type="molecule type" value="Genomic_DNA"/>
</dbReference>
<sequence>MIEVPPISHYNSLPLLRGLALVFPLSTSTLYLYQPSHLYMLRKHLRSPFIVTPPLQKGSSEREREVGTVCRIEEVISVGEDGSLMCGIGLME</sequence>
<dbReference type="GeneID" id="24918936"/>
<accession>D8M0G4</accession>
<dbReference type="Proteomes" id="UP000008312">
    <property type="component" value="Unassembled WGS sequence"/>
</dbReference>
<name>D8M0G4_BLAHO</name>
<proteinExistence type="predicted"/>
<keyword evidence="1" id="KW-1133">Transmembrane helix</keyword>
<dbReference type="AlphaFoldDB" id="D8M0G4"/>